<dbReference type="PANTHER" id="PTHR34975">
    <property type="entry name" value="SPORE GERMINATION PROTEIN A2"/>
    <property type="match status" value="1"/>
</dbReference>
<comment type="similarity">
    <text evidence="2">Belongs to the amino acid-polyamine-organocation (APC) superfamily. Spore germination protein (SGP) (TC 2.A.3.9) family.</text>
</comment>
<comment type="caution">
    <text evidence="9">The sequence shown here is derived from an EMBL/GenBank/DDBJ whole genome shotgun (WGS) entry which is preliminary data.</text>
</comment>
<accession>A0A0A5GEW9</accession>
<reference evidence="9 10" key="1">
    <citation type="submission" date="2013-08" db="EMBL/GenBank/DDBJ databases">
        <authorList>
            <person name="Huang J."/>
            <person name="Wang G."/>
        </authorList>
    </citation>
    <scope>NUCLEOTIDE SEQUENCE [LARGE SCALE GENOMIC DNA]</scope>
    <source>
        <strain evidence="9 10">BH030004</strain>
    </source>
</reference>
<proteinExistence type="inferred from homology"/>
<dbReference type="InterPro" id="IPR004761">
    <property type="entry name" value="Spore_GerAB"/>
</dbReference>
<name>A0A0A5GEW9_9BACI</name>
<evidence type="ECO:0000256" key="4">
    <source>
        <dbReference type="ARBA" id="ARBA00022544"/>
    </source>
</evidence>
<evidence type="ECO:0000256" key="1">
    <source>
        <dbReference type="ARBA" id="ARBA00004141"/>
    </source>
</evidence>
<comment type="subcellular location">
    <subcellularLocation>
        <location evidence="1">Membrane</location>
        <topology evidence="1">Multi-pass membrane protein</topology>
    </subcellularLocation>
</comment>
<feature type="transmembrane region" description="Helical" evidence="8">
    <location>
        <begin position="119"/>
        <end position="135"/>
    </location>
</feature>
<evidence type="ECO:0000256" key="2">
    <source>
        <dbReference type="ARBA" id="ARBA00007998"/>
    </source>
</evidence>
<protein>
    <submittedName>
        <fullName evidence="9">Spore germination protein GerB</fullName>
    </submittedName>
</protein>
<dbReference type="STRING" id="1385511.GCA_000425225_00149"/>
<feature type="transmembrane region" description="Helical" evidence="8">
    <location>
        <begin position="305"/>
        <end position="322"/>
    </location>
</feature>
<dbReference type="NCBIfam" id="TIGR00912">
    <property type="entry name" value="2A0309"/>
    <property type="match status" value="1"/>
</dbReference>
<keyword evidence="4" id="KW-0309">Germination</keyword>
<dbReference type="RefSeq" id="WP_027445228.1">
    <property type="nucleotide sequence ID" value="NZ_AULJ01000001.1"/>
</dbReference>
<dbReference type="GO" id="GO:0009847">
    <property type="term" value="P:spore germination"/>
    <property type="evidence" value="ECO:0007669"/>
    <property type="project" value="InterPro"/>
</dbReference>
<evidence type="ECO:0000256" key="7">
    <source>
        <dbReference type="ARBA" id="ARBA00023136"/>
    </source>
</evidence>
<evidence type="ECO:0000313" key="10">
    <source>
        <dbReference type="Proteomes" id="UP000030403"/>
    </source>
</evidence>
<gene>
    <name evidence="9" type="ORF">N783_00530</name>
</gene>
<sequence length="360" mass="41874">MRVPIQEKVSTYMVFYLITSVQVGVGILSYQSQINKHAGHDAWMSVLIAGLFIHITIWMIYVVLKGVDGDLVEVNKQVFGKVIGSVFTILYMLYLVLGATIVIRIYIEVVQVWMFPQMKVWSILFLILPLVFYIINGSFRVVVGICFLGFIVPAFLMTSFLFPLQYSNLNLVLPVFDHTFQEFLLSANEAALSFIGISVLMIYYPFIKEKEQSQKWAHFGNLTTTFIYTVLAIITFTYYNQPQLSSLKWPTLDMWKIIEMPFVARFEYAGISTWFLVILPNLTLFLWAASRMMYRQFQVSQQKSIVLFLIAVFIGCFFMETREELEKVTKVFSMFGRGILYVYIPFIFLTYCLLRKGRRK</sequence>
<evidence type="ECO:0000256" key="3">
    <source>
        <dbReference type="ARBA" id="ARBA00022448"/>
    </source>
</evidence>
<keyword evidence="6 8" id="KW-1133">Transmembrane helix</keyword>
<feature type="transmembrane region" description="Helical" evidence="8">
    <location>
        <begin position="271"/>
        <end position="293"/>
    </location>
</feature>
<keyword evidence="5 8" id="KW-0812">Transmembrane</keyword>
<evidence type="ECO:0000256" key="6">
    <source>
        <dbReference type="ARBA" id="ARBA00022989"/>
    </source>
</evidence>
<dbReference type="Pfam" id="PF03845">
    <property type="entry name" value="Spore_permease"/>
    <property type="match status" value="1"/>
</dbReference>
<evidence type="ECO:0000256" key="8">
    <source>
        <dbReference type="SAM" id="Phobius"/>
    </source>
</evidence>
<dbReference type="AlphaFoldDB" id="A0A0A5GEW9"/>
<dbReference type="eggNOG" id="COG0814">
    <property type="taxonomic scope" value="Bacteria"/>
</dbReference>
<evidence type="ECO:0000313" key="9">
    <source>
        <dbReference type="EMBL" id="KGX91771.1"/>
    </source>
</evidence>
<dbReference type="Proteomes" id="UP000030403">
    <property type="component" value="Unassembled WGS sequence"/>
</dbReference>
<feature type="transmembrane region" description="Helical" evidence="8">
    <location>
        <begin position="334"/>
        <end position="354"/>
    </location>
</feature>
<dbReference type="PANTHER" id="PTHR34975:SF2">
    <property type="entry name" value="SPORE GERMINATION PROTEIN A2"/>
    <property type="match status" value="1"/>
</dbReference>
<dbReference type="OrthoDB" id="2380240at2"/>
<evidence type="ECO:0000256" key="5">
    <source>
        <dbReference type="ARBA" id="ARBA00022692"/>
    </source>
</evidence>
<keyword evidence="7 8" id="KW-0472">Membrane</keyword>
<keyword evidence="10" id="KW-1185">Reference proteome</keyword>
<feature type="transmembrane region" description="Helical" evidence="8">
    <location>
        <begin position="12"/>
        <end position="30"/>
    </location>
</feature>
<keyword evidence="3" id="KW-0813">Transport</keyword>
<dbReference type="GO" id="GO:0016020">
    <property type="term" value="C:membrane"/>
    <property type="evidence" value="ECO:0007669"/>
    <property type="project" value="UniProtKB-SubCell"/>
</dbReference>
<feature type="transmembrane region" description="Helical" evidence="8">
    <location>
        <begin position="183"/>
        <end position="207"/>
    </location>
</feature>
<organism evidence="9 10">
    <name type="scientific">Pontibacillus marinus BH030004 = DSM 16465</name>
    <dbReference type="NCBI Taxonomy" id="1385511"/>
    <lineage>
        <taxon>Bacteria</taxon>
        <taxon>Bacillati</taxon>
        <taxon>Bacillota</taxon>
        <taxon>Bacilli</taxon>
        <taxon>Bacillales</taxon>
        <taxon>Bacillaceae</taxon>
        <taxon>Pontibacillus</taxon>
    </lineage>
</organism>
<feature type="transmembrane region" description="Helical" evidence="8">
    <location>
        <begin position="42"/>
        <end position="64"/>
    </location>
</feature>
<feature type="transmembrane region" description="Helical" evidence="8">
    <location>
        <begin position="85"/>
        <end position="107"/>
    </location>
</feature>
<feature type="transmembrane region" description="Helical" evidence="8">
    <location>
        <begin position="142"/>
        <end position="163"/>
    </location>
</feature>
<dbReference type="EMBL" id="AVPF01000001">
    <property type="protein sequence ID" value="KGX91771.1"/>
    <property type="molecule type" value="Genomic_DNA"/>
</dbReference>
<feature type="transmembrane region" description="Helical" evidence="8">
    <location>
        <begin position="219"/>
        <end position="239"/>
    </location>
</feature>
<dbReference type="Gene3D" id="1.20.1740.10">
    <property type="entry name" value="Amino acid/polyamine transporter I"/>
    <property type="match status" value="1"/>
</dbReference>